<gene>
    <name evidence="1" type="ORF">EVAR_100664_1</name>
</gene>
<accession>A0A4C1ZMH0</accession>
<organism evidence="1 2">
    <name type="scientific">Eumeta variegata</name>
    <name type="common">Bagworm moth</name>
    <name type="synonym">Eumeta japonica</name>
    <dbReference type="NCBI Taxonomy" id="151549"/>
    <lineage>
        <taxon>Eukaryota</taxon>
        <taxon>Metazoa</taxon>
        <taxon>Ecdysozoa</taxon>
        <taxon>Arthropoda</taxon>
        <taxon>Hexapoda</taxon>
        <taxon>Insecta</taxon>
        <taxon>Pterygota</taxon>
        <taxon>Neoptera</taxon>
        <taxon>Endopterygota</taxon>
        <taxon>Lepidoptera</taxon>
        <taxon>Glossata</taxon>
        <taxon>Ditrysia</taxon>
        <taxon>Tineoidea</taxon>
        <taxon>Psychidae</taxon>
        <taxon>Oiketicinae</taxon>
        <taxon>Eumeta</taxon>
    </lineage>
</organism>
<evidence type="ECO:0000313" key="2">
    <source>
        <dbReference type="Proteomes" id="UP000299102"/>
    </source>
</evidence>
<name>A0A4C1ZMH0_EUMVA</name>
<reference evidence="1 2" key="1">
    <citation type="journal article" date="2019" name="Commun. Biol.">
        <title>The bagworm genome reveals a unique fibroin gene that provides high tensile strength.</title>
        <authorList>
            <person name="Kono N."/>
            <person name="Nakamura H."/>
            <person name="Ohtoshi R."/>
            <person name="Tomita M."/>
            <person name="Numata K."/>
            <person name="Arakawa K."/>
        </authorList>
    </citation>
    <scope>NUCLEOTIDE SEQUENCE [LARGE SCALE GENOMIC DNA]</scope>
</reference>
<proteinExistence type="predicted"/>
<sequence>MDTRYHQMSWKARNVYQESDNSQIGLIAVLFLKARNLRRQPHGAGATRAAKTHRIRSQSALSFLRRASAGAPDQRRRRARRVPRPQHVVIGNAVFIRQNVGRPRHALARVPSSSARAVLIPLTALMITGAARELAERRPALR</sequence>
<keyword evidence="2" id="KW-1185">Reference proteome</keyword>
<evidence type="ECO:0000313" key="1">
    <source>
        <dbReference type="EMBL" id="GBP88512.1"/>
    </source>
</evidence>
<comment type="caution">
    <text evidence="1">The sequence shown here is derived from an EMBL/GenBank/DDBJ whole genome shotgun (WGS) entry which is preliminary data.</text>
</comment>
<dbReference type="Proteomes" id="UP000299102">
    <property type="component" value="Unassembled WGS sequence"/>
</dbReference>
<protein>
    <submittedName>
        <fullName evidence="1">Uncharacterized protein</fullName>
    </submittedName>
</protein>
<dbReference type="EMBL" id="BGZK01001939">
    <property type="protein sequence ID" value="GBP88512.1"/>
    <property type="molecule type" value="Genomic_DNA"/>
</dbReference>
<dbReference type="AlphaFoldDB" id="A0A4C1ZMH0"/>